<reference evidence="14 15" key="1">
    <citation type="submission" date="2022-12" db="EMBL/GenBank/DDBJ databases">
        <title>Chromosome-level genome of Tegillarca granosa.</title>
        <authorList>
            <person name="Kim J."/>
        </authorList>
    </citation>
    <scope>NUCLEOTIDE SEQUENCE [LARGE SCALE GENOMIC DNA]</scope>
    <source>
        <strain evidence="14">Teg-2019</strain>
        <tissue evidence="14">Adductor muscle</tissue>
    </source>
</reference>
<keyword evidence="7" id="KW-0808">Transferase</keyword>
<evidence type="ECO:0000256" key="6">
    <source>
        <dbReference type="ARBA" id="ARBA00022603"/>
    </source>
</evidence>
<dbReference type="PANTHER" id="PTHR46460">
    <property type="entry name" value="METHYLATED-DNA--PROTEIN-CYSTEINE METHYLTRANSFERASE"/>
    <property type="match status" value="1"/>
</dbReference>
<sequence>MPTKRRFNCHHGPTNSYTIQTPIGDIEVISCPKGLHSVSQMDLTDENFSPDIRIPVEVKSQVYQDNGYTYKPALLCVEWLKQYFSDGSSIHLKMPPSCSSISKCGTFTEKVWQTLPERVTFGQTISYGKLAQLCGNVKACRAVGMAMRSNPLQLLIPCHRVIQESGGIGNYSSGRKNKMKLWLLKYEGAIK</sequence>
<protein>
    <recommendedName>
        <fullName evidence="5">Methylated-DNA--protein-cysteine methyltransferase</fullName>
        <ecNumber evidence="4">2.1.1.63</ecNumber>
    </recommendedName>
    <alternativeName>
        <fullName evidence="10">6-O-methylguanine-DNA methyltransferase</fullName>
    </alternativeName>
    <alternativeName>
        <fullName evidence="11">O-6-methylguanine-DNA-alkyltransferase</fullName>
    </alternativeName>
</protein>
<evidence type="ECO:0000256" key="11">
    <source>
        <dbReference type="ARBA" id="ARBA00031621"/>
    </source>
</evidence>
<keyword evidence="6" id="KW-0489">Methyltransferase</keyword>
<dbReference type="Gene3D" id="3.30.160.70">
    <property type="entry name" value="Methylated DNA-protein cysteine methyltransferase domain"/>
    <property type="match status" value="1"/>
</dbReference>
<comment type="catalytic activity">
    <reaction evidence="1">
        <text>a 4-O-methyl-thymidine in DNA + L-cysteinyl-[protein] = a thymidine in DNA + S-methyl-L-cysteinyl-[protein]</text>
        <dbReference type="Rhea" id="RHEA:53428"/>
        <dbReference type="Rhea" id="RHEA-COMP:10131"/>
        <dbReference type="Rhea" id="RHEA-COMP:10132"/>
        <dbReference type="Rhea" id="RHEA-COMP:13555"/>
        <dbReference type="Rhea" id="RHEA-COMP:13556"/>
        <dbReference type="ChEBI" id="CHEBI:29950"/>
        <dbReference type="ChEBI" id="CHEBI:82612"/>
        <dbReference type="ChEBI" id="CHEBI:137386"/>
        <dbReference type="ChEBI" id="CHEBI:137387"/>
        <dbReference type="EC" id="2.1.1.63"/>
    </reaction>
</comment>
<dbReference type="Gene3D" id="1.10.10.10">
    <property type="entry name" value="Winged helix-like DNA-binding domain superfamily/Winged helix DNA-binding domain"/>
    <property type="match status" value="1"/>
</dbReference>
<evidence type="ECO:0000256" key="5">
    <source>
        <dbReference type="ARBA" id="ARBA00015377"/>
    </source>
</evidence>
<evidence type="ECO:0000256" key="9">
    <source>
        <dbReference type="ARBA" id="ARBA00023204"/>
    </source>
</evidence>
<evidence type="ECO:0000256" key="1">
    <source>
        <dbReference type="ARBA" id="ARBA00001286"/>
    </source>
</evidence>
<comment type="similarity">
    <text evidence="3">Belongs to the MGMT family.</text>
</comment>
<dbReference type="CDD" id="cd06445">
    <property type="entry name" value="ATase"/>
    <property type="match status" value="1"/>
</dbReference>
<comment type="function">
    <text evidence="2">Involved in the cellular defense against the biological effects of O6-methylguanine (O6-MeG) and O4-methylthymine (O4-MeT) in DNA. Repairs the methylated nucleobase in DNA by stoichiometrically transferring the methyl group to a cysteine residue in the enzyme. This is a suicide reaction: the enzyme is irreversibly inactivated.</text>
</comment>
<evidence type="ECO:0000256" key="8">
    <source>
        <dbReference type="ARBA" id="ARBA00022763"/>
    </source>
</evidence>
<feature type="domain" description="Methylated-DNA-[protein]-cysteine S-methyltransferase DNA binding" evidence="13">
    <location>
        <begin position="107"/>
        <end position="188"/>
    </location>
</feature>
<keyword evidence="8" id="KW-0227">DNA damage</keyword>
<dbReference type="Proteomes" id="UP001217089">
    <property type="component" value="Unassembled WGS sequence"/>
</dbReference>
<proteinExistence type="inferred from homology"/>
<name>A0ABQ9FRT5_TEGGR</name>
<gene>
    <name evidence="14" type="ORF">KUTeg_004488</name>
</gene>
<dbReference type="NCBIfam" id="TIGR00589">
    <property type="entry name" value="ogt"/>
    <property type="match status" value="1"/>
</dbReference>
<dbReference type="InterPro" id="IPR014048">
    <property type="entry name" value="MethylDNA_cys_MeTrfase_DNA-bd"/>
</dbReference>
<dbReference type="SUPFAM" id="SSF53155">
    <property type="entry name" value="Methylated DNA-protein cysteine methyltransferase domain"/>
    <property type="match status" value="1"/>
</dbReference>
<dbReference type="InterPro" id="IPR001497">
    <property type="entry name" value="MethylDNA_cys_MeTrfase_AS"/>
</dbReference>
<evidence type="ECO:0000256" key="4">
    <source>
        <dbReference type="ARBA" id="ARBA00011918"/>
    </source>
</evidence>
<dbReference type="EMBL" id="JARBDR010000214">
    <property type="protein sequence ID" value="KAJ8319397.1"/>
    <property type="molecule type" value="Genomic_DNA"/>
</dbReference>
<dbReference type="Pfam" id="PF01035">
    <property type="entry name" value="DNA_binding_1"/>
    <property type="match status" value="1"/>
</dbReference>
<organism evidence="14 15">
    <name type="scientific">Tegillarca granosa</name>
    <name type="common">Malaysian cockle</name>
    <name type="synonym">Anadara granosa</name>
    <dbReference type="NCBI Taxonomy" id="220873"/>
    <lineage>
        <taxon>Eukaryota</taxon>
        <taxon>Metazoa</taxon>
        <taxon>Spiralia</taxon>
        <taxon>Lophotrochozoa</taxon>
        <taxon>Mollusca</taxon>
        <taxon>Bivalvia</taxon>
        <taxon>Autobranchia</taxon>
        <taxon>Pteriomorphia</taxon>
        <taxon>Arcoida</taxon>
        <taxon>Arcoidea</taxon>
        <taxon>Arcidae</taxon>
        <taxon>Tegillarca</taxon>
    </lineage>
</organism>
<comment type="catalytic activity">
    <reaction evidence="12">
        <text>a 6-O-methyl-2'-deoxyguanosine in DNA + L-cysteinyl-[protein] = S-methyl-L-cysteinyl-[protein] + a 2'-deoxyguanosine in DNA</text>
        <dbReference type="Rhea" id="RHEA:24000"/>
        <dbReference type="Rhea" id="RHEA-COMP:10131"/>
        <dbReference type="Rhea" id="RHEA-COMP:10132"/>
        <dbReference type="Rhea" id="RHEA-COMP:11367"/>
        <dbReference type="Rhea" id="RHEA-COMP:11368"/>
        <dbReference type="ChEBI" id="CHEBI:29950"/>
        <dbReference type="ChEBI" id="CHEBI:82612"/>
        <dbReference type="ChEBI" id="CHEBI:85445"/>
        <dbReference type="ChEBI" id="CHEBI:85448"/>
        <dbReference type="EC" id="2.1.1.63"/>
    </reaction>
</comment>
<dbReference type="InterPro" id="IPR036631">
    <property type="entry name" value="MGMT_N_sf"/>
</dbReference>
<dbReference type="InterPro" id="IPR036217">
    <property type="entry name" value="MethylDNA_cys_MeTrfase_DNAb"/>
</dbReference>
<dbReference type="PANTHER" id="PTHR46460:SF1">
    <property type="entry name" value="METHYLATED-DNA--PROTEIN-CYSTEINE METHYLTRANSFERASE"/>
    <property type="match status" value="1"/>
</dbReference>
<evidence type="ECO:0000256" key="12">
    <source>
        <dbReference type="ARBA" id="ARBA00049348"/>
    </source>
</evidence>
<evidence type="ECO:0000256" key="2">
    <source>
        <dbReference type="ARBA" id="ARBA00003317"/>
    </source>
</evidence>
<evidence type="ECO:0000256" key="10">
    <source>
        <dbReference type="ARBA" id="ARBA00030795"/>
    </source>
</evidence>
<keyword evidence="9" id="KW-0234">DNA repair</keyword>
<evidence type="ECO:0000256" key="3">
    <source>
        <dbReference type="ARBA" id="ARBA00008711"/>
    </source>
</evidence>
<evidence type="ECO:0000256" key="7">
    <source>
        <dbReference type="ARBA" id="ARBA00022679"/>
    </source>
</evidence>
<dbReference type="SUPFAM" id="SSF46767">
    <property type="entry name" value="Methylated DNA-protein cysteine methyltransferase, C-terminal domain"/>
    <property type="match status" value="1"/>
</dbReference>
<evidence type="ECO:0000313" key="14">
    <source>
        <dbReference type="EMBL" id="KAJ8319397.1"/>
    </source>
</evidence>
<evidence type="ECO:0000259" key="13">
    <source>
        <dbReference type="Pfam" id="PF01035"/>
    </source>
</evidence>
<dbReference type="InterPro" id="IPR036388">
    <property type="entry name" value="WH-like_DNA-bd_sf"/>
</dbReference>
<dbReference type="PROSITE" id="PS00374">
    <property type="entry name" value="MGMT"/>
    <property type="match status" value="1"/>
</dbReference>
<dbReference type="EC" id="2.1.1.63" evidence="4"/>
<keyword evidence="15" id="KW-1185">Reference proteome</keyword>
<accession>A0ABQ9FRT5</accession>
<evidence type="ECO:0000313" key="15">
    <source>
        <dbReference type="Proteomes" id="UP001217089"/>
    </source>
</evidence>
<comment type="caution">
    <text evidence="14">The sequence shown here is derived from an EMBL/GenBank/DDBJ whole genome shotgun (WGS) entry which is preliminary data.</text>
</comment>